<name>A0AAD8XMF3_GLOAC</name>
<evidence type="ECO:0000256" key="2">
    <source>
        <dbReference type="SAM" id="SignalP"/>
    </source>
</evidence>
<dbReference type="Proteomes" id="UP001244207">
    <property type="component" value="Unassembled WGS sequence"/>
</dbReference>
<sequence>MFMSLLDAQTFLISFSFWRNSSALVNTRNCCCWFYNKQKRVPKRVSEGATRMVLLASTTGKGWLPPKSRVSEAGQERDLATRPRLPQKHEMSKPR</sequence>
<keyword evidence="4" id="KW-1185">Reference proteome</keyword>
<accession>A0AAD8XMF3</accession>
<proteinExistence type="predicted"/>
<reference evidence="3" key="1">
    <citation type="submission" date="2021-12" db="EMBL/GenBank/DDBJ databases">
        <title>Comparative genomics, transcriptomics and evolutionary studies reveal genomic signatures of adaptation to plant cell wall in hemibiotrophic fungi.</title>
        <authorList>
            <consortium name="DOE Joint Genome Institute"/>
            <person name="Baroncelli R."/>
            <person name="Diaz J.F."/>
            <person name="Benocci T."/>
            <person name="Peng M."/>
            <person name="Battaglia E."/>
            <person name="Haridas S."/>
            <person name="Andreopoulos W."/>
            <person name="Labutti K."/>
            <person name="Pangilinan J."/>
            <person name="Floch G.L."/>
            <person name="Makela M.R."/>
            <person name="Henrissat B."/>
            <person name="Grigoriev I.V."/>
            <person name="Crouch J.A."/>
            <person name="De Vries R.P."/>
            <person name="Sukno S.A."/>
            <person name="Thon M.R."/>
        </authorList>
    </citation>
    <scope>NUCLEOTIDE SEQUENCE</scope>
    <source>
        <strain evidence="3">CBS 112980</strain>
    </source>
</reference>
<evidence type="ECO:0000313" key="3">
    <source>
        <dbReference type="EMBL" id="KAK1729993.1"/>
    </source>
</evidence>
<dbReference type="AlphaFoldDB" id="A0AAD8XMF3"/>
<evidence type="ECO:0000256" key="1">
    <source>
        <dbReference type="SAM" id="MobiDB-lite"/>
    </source>
</evidence>
<dbReference type="EMBL" id="JAHMHS010000009">
    <property type="protein sequence ID" value="KAK1729993.1"/>
    <property type="molecule type" value="Genomic_DNA"/>
</dbReference>
<feature type="signal peptide" evidence="2">
    <location>
        <begin position="1"/>
        <end position="23"/>
    </location>
</feature>
<dbReference type="GeneID" id="85387066"/>
<evidence type="ECO:0008006" key="5">
    <source>
        <dbReference type="Google" id="ProtNLM"/>
    </source>
</evidence>
<feature type="region of interest" description="Disordered" evidence="1">
    <location>
        <begin position="60"/>
        <end position="95"/>
    </location>
</feature>
<keyword evidence="2" id="KW-0732">Signal</keyword>
<comment type="caution">
    <text evidence="3">The sequence shown here is derived from an EMBL/GenBank/DDBJ whole genome shotgun (WGS) entry which is preliminary data.</text>
</comment>
<gene>
    <name evidence="3" type="ORF">BDZ83DRAFT_453187</name>
</gene>
<protein>
    <recommendedName>
        <fullName evidence="5">Secreted protein</fullName>
    </recommendedName>
</protein>
<feature type="compositionally biased region" description="Basic and acidic residues" evidence="1">
    <location>
        <begin position="74"/>
        <end position="95"/>
    </location>
</feature>
<organism evidence="3 4">
    <name type="scientific">Glomerella acutata</name>
    <name type="common">Colletotrichum acutatum</name>
    <dbReference type="NCBI Taxonomy" id="27357"/>
    <lineage>
        <taxon>Eukaryota</taxon>
        <taxon>Fungi</taxon>
        <taxon>Dikarya</taxon>
        <taxon>Ascomycota</taxon>
        <taxon>Pezizomycotina</taxon>
        <taxon>Sordariomycetes</taxon>
        <taxon>Hypocreomycetidae</taxon>
        <taxon>Glomerellales</taxon>
        <taxon>Glomerellaceae</taxon>
        <taxon>Colletotrichum</taxon>
        <taxon>Colletotrichum acutatum species complex</taxon>
    </lineage>
</organism>
<evidence type="ECO:0000313" key="4">
    <source>
        <dbReference type="Proteomes" id="UP001244207"/>
    </source>
</evidence>
<feature type="chain" id="PRO_5042075349" description="Secreted protein" evidence="2">
    <location>
        <begin position="24"/>
        <end position="95"/>
    </location>
</feature>
<dbReference type="RefSeq" id="XP_060370048.1">
    <property type="nucleotide sequence ID" value="XM_060503167.1"/>
</dbReference>